<protein>
    <submittedName>
        <fullName evidence="2">Uncharacterized protein</fullName>
    </submittedName>
</protein>
<dbReference type="EMBL" id="JAVRRA010026807">
    <property type="protein sequence ID" value="KAK5075885.1"/>
    <property type="molecule type" value="Genomic_DNA"/>
</dbReference>
<gene>
    <name evidence="2" type="ORF">LTR16_008855</name>
</gene>
<accession>A0ABR0JVZ4</accession>
<proteinExistence type="predicted"/>
<comment type="caution">
    <text evidence="2">The sequence shown here is derived from an EMBL/GenBank/DDBJ whole genome shotgun (WGS) entry which is preliminary data.</text>
</comment>
<keyword evidence="3" id="KW-1185">Reference proteome</keyword>
<feature type="compositionally biased region" description="Low complexity" evidence="1">
    <location>
        <begin position="14"/>
        <end position="24"/>
    </location>
</feature>
<name>A0ABR0JVZ4_9PEZI</name>
<sequence>MSFSPLSVVHSRDSSQSGASDTSSPLTPTFSSRGHTRWPSSSSSLASTPPVYESMGPPTDKLPDVVEDPSEREDEFD</sequence>
<evidence type="ECO:0000313" key="2">
    <source>
        <dbReference type="EMBL" id="KAK5075885.1"/>
    </source>
</evidence>
<feature type="region of interest" description="Disordered" evidence="1">
    <location>
        <begin position="1"/>
        <end position="77"/>
    </location>
</feature>
<dbReference type="Proteomes" id="UP001357485">
    <property type="component" value="Unassembled WGS sequence"/>
</dbReference>
<reference evidence="2 3" key="1">
    <citation type="submission" date="2023-08" db="EMBL/GenBank/DDBJ databases">
        <title>Black Yeasts Isolated from many extreme environments.</title>
        <authorList>
            <person name="Coleine C."/>
            <person name="Stajich J.E."/>
            <person name="Selbmann L."/>
        </authorList>
    </citation>
    <scope>NUCLEOTIDE SEQUENCE [LARGE SCALE GENOMIC DNA]</scope>
    <source>
        <strain evidence="2 3">CCFEE 536</strain>
    </source>
</reference>
<feature type="compositionally biased region" description="Acidic residues" evidence="1">
    <location>
        <begin position="65"/>
        <end position="77"/>
    </location>
</feature>
<evidence type="ECO:0000256" key="1">
    <source>
        <dbReference type="SAM" id="MobiDB-lite"/>
    </source>
</evidence>
<organism evidence="2 3">
    <name type="scientific">Cryomyces antarcticus</name>
    <dbReference type="NCBI Taxonomy" id="329879"/>
    <lineage>
        <taxon>Eukaryota</taxon>
        <taxon>Fungi</taxon>
        <taxon>Dikarya</taxon>
        <taxon>Ascomycota</taxon>
        <taxon>Pezizomycotina</taxon>
        <taxon>Dothideomycetes</taxon>
        <taxon>Dothideomycetes incertae sedis</taxon>
        <taxon>Cryomyces</taxon>
    </lineage>
</organism>
<feature type="non-terminal residue" evidence="2">
    <location>
        <position position="77"/>
    </location>
</feature>
<evidence type="ECO:0000313" key="3">
    <source>
        <dbReference type="Proteomes" id="UP001357485"/>
    </source>
</evidence>